<comment type="caution">
    <text evidence="3">The sequence shown here is derived from an EMBL/GenBank/DDBJ whole genome shotgun (WGS) entry which is preliminary data.</text>
</comment>
<dbReference type="InterPro" id="IPR041644">
    <property type="entry name" value="GNAT_C"/>
</dbReference>
<name>A0ABU7SX07_9LACO</name>
<gene>
    <name evidence="3" type="ORF">PS435_03330</name>
</gene>
<dbReference type="RefSeq" id="WP_331243286.1">
    <property type="nucleotide sequence ID" value="NZ_JAQSGJ010000005.1"/>
</dbReference>
<dbReference type="EMBL" id="JAQSGK010000005">
    <property type="protein sequence ID" value="MEE6714882.1"/>
    <property type="molecule type" value="Genomic_DNA"/>
</dbReference>
<evidence type="ECO:0000313" key="3">
    <source>
        <dbReference type="EMBL" id="MEE6714882.1"/>
    </source>
</evidence>
<protein>
    <submittedName>
        <fullName evidence="3">Acyltransferase domain-containing protein</fullName>
    </submittedName>
</protein>
<reference evidence="3 4" key="1">
    <citation type="submission" date="2023-02" db="EMBL/GenBank/DDBJ databases">
        <title>The predominant lactic acid bacteria and yeasts involved in the spontaneous fermentation of millet during the production of the traditional porridge Hausa koko in Ghana.</title>
        <authorList>
            <person name="Atter A."/>
            <person name="Diaz M."/>
        </authorList>
    </citation>
    <scope>NUCLEOTIDE SEQUENCE [LARGE SCALE GENOMIC DNA]</scope>
    <source>
        <strain evidence="3 4">FI11640</strain>
    </source>
</reference>
<evidence type="ECO:0000259" key="1">
    <source>
        <dbReference type="Pfam" id="PF18082"/>
    </source>
</evidence>
<keyword evidence="3" id="KW-0808">Transferase</keyword>
<sequence>MQLQELCQRIDMPESVTTQLVAIDRQRAVPVSRWQAFYRGLAEFEPDEAFYHKLLVVAPDDALGFNVLWQSLNLALQAADIYRQRSIADEIYAATMGFFSRTVKEGRLEQGMYCFPTRTWGIRQLQLREFRLGTLEFEKTPTGVIEIHIPSDTDLDQPQRLAAYAQARQFWGPAYTDYECFSWLLSPVLKQILPAKSHILQFQSDFRIERWDKEQGDYRKWIFHNSQAPIADLPETTSLQRSVKQLLLSGGTIDAGVGKLIV</sequence>
<feature type="domain" description="N-acyltransferase N-terminal" evidence="1">
    <location>
        <begin position="1"/>
        <end position="126"/>
    </location>
</feature>
<organism evidence="3 4">
    <name type="scientific">Schleiferilactobacillus harbinensis</name>
    <dbReference type="NCBI Taxonomy" id="304207"/>
    <lineage>
        <taxon>Bacteria</taxon>
        <taxon>Bacillati</taxon>
        <taxon>Bacillota</taxon>
        <taxon>Bacilli</taxon>
        <taxon>Lactobacillales</taxon>
        <taxon>Lactobacillaceae</taxon>
        <taxon>Schleiferilactobacillus</taxon>
    </lineage>
</organism>
<feature type="domain" description="GNAT-like C-terminal" evidence="2">
    <location>
        <begin position="130"/>
        <end position="259"/>
    </location>
</feature>
<proteinExistence type="predicted"/>
<evidence type="ECO:0000313" key="4">
    <source>
        <dbReference type="Proteomes" id="UP001330016"/>
    </source>
</evidence>
<dbReference type="GO" id="GO:0016746">
    <property type="term" value="F:acyltransferase activity"/>
    <property type="evidence" value="ECO:0007669"/>
    <property type="project" value="UniProtKB-KW"/>
</dbReference>
<dbReference type="Proteomes" id="UP001330016">
    <property type="component" value="Unassembled WGS sequence"/>
</dbReference>
<accession>A0ABU7SX07</accession>
<dbReference type="InterPro" id="IPR041273">
    <property type="entry name" value="NAT_N"/>
</dbReference>
<dbReference type="Pfam" id="PF18164">
    <property type="entry name" value="GNAT_C"/>
    <property type="match status" value="1"/>
</dbReference>
<evidence type="ECO:0000259" key="2">
    <source>
        <dbReference type="Pfam" id="PF18164"/>
    </source>
</evidence>
<keyword evidence="4" id="KW-1185">Reference proteome</keyword>
<dbReference type="Gene3D" id="3.40.630.120">
    <property type="match status" value="1"/>
</dbReference>
<keyword evidence="3" id="KW-0012">Acyltransferase</keyword>
<dbReference type="Pfam" id="PF18082">
    <property type="entry name" value="NAT_N"/>
    <property type="match status" value="1"/>
</dbReference>